<dbReference type="Pfam" id="PF17898">
    <property type="entry name" value="GerD"/>
    <property type="match status" value="1"/>
</dbReference>
<proteinExistence type="predicted"/>
<dbReference type="PROSITE" id="PS51257">
    <property type="entry name" value="PROKAR_LIPOPROTEIN"/>
    <property type="match status" value="1"/>
</dbReference>
<evidence type="ECO:0000259" key="1">
    <source>
        <dbReference type="Pfam" id="PF17898"/>
    </source>
</evidence>
<dbReference type="Proteomes" id="UP000198752">
    <property type="component" value="Unassembled WGS sequence"/>
</dbReference>
<dbReference type="AlphaFoldDB" id="A0A1I2UZ84"/>
<dbReference type="OrthoDB" id="2375836at2"/>
<dbReference type="STRING" id="269670.SAMN02982927_02907"/>
<dbReference type="EMBL" id="FOOY01000023">
    <property type="protein sequence ID" value="SFG82555.1"/>
    <property type="molecule type" value="Genomic_DNA"/>
</dbReference>
<name>A0A1I2UZ84_9BACL</name>
<dbReference type="NCBIfam" id="NF040801">
    <property type="entry name" value="spore_GerD"/>
    <property type="match status" value="1"/>
</dbReference>
<evidence type="ECO:0000313" key="2">
    <source>
        <dbReference type="EMBL" id="SFG82555.1"/>
    </source>
</evidence>
<dbReference type="InterPro" id="IPR041262">
    <property type="entry name" value="GerD_central"/>
</dbReference>
<feature type="domain" description="Spore germination GerD central core" evidence="1">
    <location>
        <begin position="62"/>
        <end position="173"/>
    </location>
</feature>
<gene>
    <name evidence="2" type="ORF">SAMN02982927_02907</name>
</gene>
<evidence type="ECO:0000313" key="3">
    <source>
        <dbReference type="Proteomes" id="UP000198752"/>
    </source>
</evidence>
<reference evidence="3" key="1">
    <citation type="submission" date="2016-10" db="EMBL/GenBank/DDBJ databases">
        <authorList>
            <person name="Varghese N."/>
            <person name="Submissions S."/>
        </authorList>
    </citation>
    <scope>NUCLEOTIDE SEQUENCE [LARGE SCALE GENOMIC DNA]</scope>
    <source>
        <strain evidence="3">ATCC 700379</strain>
    </source>
</reference>
<dbReference type="RefSeq" id="WP_093674184.1">
    <property type="nucleotide sequence ID" value="NZ_FOOY01000023.1"/>
</dbReference>
<accession>A0A1I2UZ84</accession>
<protein>
    <submittedName>
        <fullName evidence="2">Spore germination protein D</fullName>
    </submittedName>
</protein>
<organism evidence="2 3">
    <name type="scientific">Sporolactobacillus nakayamae</name>
    <dbReference type="NCBI Taxonomy" id="269670"/>
    <lineage>
        <taxon>Bacteria</taxon>
        <taxon>Bacillati</taxon>
        <taxon>Bacillota</taxon>
        <taxon>Bacilli</taxon>
        <taxon>Bacillales</taxon>
        <taxon>Sporolactobacillaceae</taxon>
        <taxon>Sporolactobacillus</taxon>
    </lineage>
</organism>
<sequence length="187" mass="21429">MSRVLSLIMCVSIIIGVAGCGGQQKQPSYQENKKMVIDLLKTDDGKEVIRDLLKDNDMRQAIILDEPVVRKTIVQTLTTEQGQKLWRQLLSNPDFSEQLAKTMESENEKLLRTMMKDPGYQGMMMDILKTPEMQQQYLNLMKTKPFRAQIDKSIAELMATPLFKKKLADTIVDTLKKEQEKSESTKD</sequence>
<keyword evidence="3" id="KW-1185">Reference proteome</keyword>